<organism evidence="3 4">
    <name type="scientific">Dillenia turbinata</name>
    <dbReference type="NCBI Taxonomy" id="194707"/>
    <lineage>
        <taxon>Eukaryota</taxon>
        <taxon>Viridiplantae</taxon>
        <taxon>Streptophyta</taxon>
        <taxon>Embryophyta</taxon>
        <taxon>Tracheophyta</taxon>
        <taxon>Spermatophyta</taxon>
        <taxon>Magnoliopsida</taxon>
        <taxon>eudicotyledons</taxon>
        <taxon>Gunneridae</taxon>
        <taxon>Pentapetalae</taxon>
        <taxon>Dilleniales</taxon>
        <taxon>Dilleniaceae</taxon>
        <taxon>Dillenia</taxon>
    </lineage>
</organism>
<dbReference type="SMART" id="SM00015">
    <property type="entry name" value="IQ"/>
    <property type="match status" value="1"/>
</dbReference>
<dbReference type="GO" id="GO:0005516">
    <property type="term" value="F:calmodulin binding"/>
    <property type="evidence" value="ECO:0007669"/>
    <property type="project" value="UniProtKB-KW"/>
</dbReference>
<dbReference type="PROSITE" id="PS50096">
    <property type="entry name" value="IQ"/>
    <property type="match status" value="1"/>
</dbReference>
<dbReference type="InterPro" id="IPR000048">
    <property type="entry name" value="IQ_motif_EF-hand-BS"/>
</dbReference>
<accession>A0AAN8UZT2</accession>
<evidence type="ECO:0000313" key="3">
    <source>
        <dbReference type="EMBL" id="KAK6918778.1"/>
    </source>
</evidence>
<keyword evidence="1" id="KW-0112">Calmodulin-binding</keyword>
<proteinExistence type="predicted"/>
<evidence type="ECO:0000256" key="1">
    <source>
        <dbReference type="ARBA" id="ARBA00022860"/>
    </source>
</evidence>
<name>A0AAN8UZT2_9MAGN</name>
<keyword evidence="4" id="KW-1185">Reference proteome</keyword>
<comment type="caution">
    <text evidence="3">The sequence shown here is derived from an EMBL/GenBank/DDBJ whole genome shotgun (WGS) entry which is preliminary data.</text>
</comment>
<dbReference type="EMBL" id="JBAMMX010000022">
    <property type="protein sequence ID" value="KAK6918778.1"/>
    <property type="molecule type" value="Genomic_DNA"/>
</dbReference>
<reference evidence="3 4" key="1">
    <citation type="submission" date="2023-12" db="EMBL/GenBank/DDBJ databases">
        <title>A high-quality genome assembly for Dillenia turbinata (Dilleniales).</title>
        <authorList>
            <person name="Chanderbali A."/>
        </authorList>
    </citation>
    <scope>NUCLEOTIDE SEQUENCE [LARGE SCALE GENOMIC DNA]</scope>
    <source>
        <strain evidence="3">LSX21</strain>
        <tissue evidence="3">Leaf</tissue>
    </source>
</reference>
<sequence length="127" mass="13997">MGISRKLVRTVFSKSEPVNSHQSNVSHLQAYRFCTKNRGDSLQEPTKLSKEDAAIVIQAAFRGFLVRRRSRSIKTMDNEKSLAGIESPSKVSVGTSVEVLTGNSVEASPTPKESVATQHRMQHKAKT</sequence>
<dbReference type="Gene3D" id="1.20.5.190">
    <property type="match status" value="1"/>
</dbReference>
<gene>
    <name evidence="3" type="ORF">RJ641_017200</name>
</gene>
<dbReference type="AlphaFoldDB" id="A0AAN8UZT2"/>
<dbReference type="Pfam" id="PF00612">
    <property type="entry name" value="IQ"/>
    <property type="match status" value="1"/>
</dbReference>
<evidence type="ECO:0000256" key="2">
    <source>
        <dbReference type="SAM" id="MobiDB-lite"/>
    </source>
</evidence>
<protein>
    <submittedName>
        <fullName evidence="3">IQ motif, EF-hand binding site</fullName>
    </submittedName>
</protein>
<evidence type="ECO:0000313" key="4">
    <source>
        <dbReference type="Proteomes" id="UP001370490"/>
    </source>
</evidence>
<feature type="region of interest" description="Disordered" evidence="2">
    <location>
        <begin position="101"/>
        <end position="127"/>
    </location>
</feature>
<dbReference type="Proteomes" id="UP001370490">
    <property type="component" value="Unassembled WGS sequence"/>
</dbReference>